<dbReference type="OrthoDB" id="2142961at2759"/>
<protein>
    <submittedName>
        <fullName evidence="2">Uncharacterized protein</fullName>
    </submittedName>
</protein>
<keyword evidence="3" id="KW-1185">Reference proteome</keyword>
<feature type="region of interest" description="Disordered" evidence="1">
    <location>
        <begin position="394"/>
        <end position="457"/>
    </location>
</feature>
<organism evidence="2 3">
    <name type="scientific">Cryoendolithus antarcticus</name>
    <dbReference type="NCBI Taxonomy" id="1507870"/>
    <lineage>
        <taxon>Eukaryota</taxon>
        <taxon>Fungi</taxon>
        <taxon>Dikarya</taxon>
        <taxon>Ascomycota</taxon>
        <taxon>Pezizomycotina</taxon>
        <taxon>Dothideomycetes</taxon>
        <taxon>Dothideomycetidae</taxon>
        <taxon>Cladosporiales</taxon>
        <taxon>Cladosporiaceae</taxon>
        <taxon>Cryoendolithus</taxon>
    </lineage>
</organism>
<sequence length="494" mass="52976">MSDVPLAQGAPPAVQAKRTRPRKGIQPTVSQLDGTVSDTVTSASPRSPKPPRQPRQNAAPRPTTAPSRNVAERTRPASVGGPTTQAMNTPAKEQAYAGSRFQASPAASKLPIPHKFFSKSVPDVAATATVPEDLNGEKTPEAMSSPELDEASPSKHAAALPQVKSPLAMFFDADKAERYKRASSTLSPSTIKTILSPVAKEDSMQNGMLMTGPSQPPQPNSGTLDAPQRPQVGERTRSTPGINSSKQGSGEDLSMTTEALKAMLFKNIAQSPAPRKIPLSSPQQTPHRQVHQSPQWSTQQTPQSHFQSTPWTSPSPASTPQTDHRQSNGLRYGNANLSPMFAAVRNEAPMPSPPPRQPWDSAPLPQHAHGQHPPQSPLSFSRQYLDQHIRSSMSAVPPPQLIGQREQAGPSGPQVRPQSNGGQPHPGQTNGWQAPQPPHVNGNAPHPAQTNGWQDVAPAPRQIYDQSINGAAPAAPRDVQEMSDDLRRMLNMVR</sequence>
<dbReference type="Proteomes" id="UP000192596">
    <property type="component" value="Unassembled WGS sequence"/>
</dbReference>
<evidence type="ECO:0000256" key="1">
    <source>
        <dbReference type="SAM" id="MobiDB-lite"/>
    </source>
</evidence>
<comment type="caution">
    <text evidence="2">The sequence shown here is derived from an EMBL/GenBank/DDBJ whole genome shotgun (WGS) entry which is preliminary data.</text>
</comment>
<dbReference type="InParanoid" id="A0A1V8SW95"/>
<feature type="region of interest" description="Disordered" evidence="1">
    <location>
        <begin position="198"/>
        <end position="379"/>
    </location>
</feature>
<reference evidence="3" key="1">
    <citation type="submission" date="2017-03" db="EMBL/GenBank/DDBJ databases">
        <title>Genomes of endolithic fungi from Antarctica.</title>
        <authorList>
            <person name="Coleine C."/>
            <person name="Masonjones S."/>
            <person name="Stajich J.E."/>
        </authorList>
    </citation>
    <scope>NUCLEOTIDE SEQUENCE [LARGE SCALE GENOMIC DNA]</scope>
    <source>
        <strain evidence="3">CCFEE 5527</strain>
    </source>
</reference>
<feature type="compositionally biased region" description="Polar residues" evidence="1">
    <location>
        <begin position="416"/>
        <end position="433"/>
    </location>
</feature>
<proteinExistence type="predicted"/>
<dbReference type="EMBL" id="NAJO01000024">
    <property type="protein sequence ID" value="OQO03423.1"/>
    <property type="molecule type" value="Genomic_DNA"/>
</dbReference>
<feature type="compositionally biased region" description="Polar residues" evidence="1">
    <location>
        <begin position="27"/>
        <end position="43"/>
    </location>
</feature>
<feature type="compositionally biased region" description="Low complexity" evidence="1">
    <location>
        <begin position="292"/>
        <end position="321"/>
    </location>
</feature>
<dbReference type="GO" id="GO:0016071">
    <property type="term" value="P:mRNA metabolic process"/>
    <property type="evidence" value="ECO:0007669"/>
    <property type="project" value="UniProtKB-ARBA"/>
</dbReference>
<feature type="compositionally biased region" description="Polar residues" evidence="1">
    <location>
        <begin position="238"/>
        <end position="248"/>
    </location>
</feature>
<dbReference type="AlphaFoldDB" id="A0A1V8SW95"/>
<name>A0A1V8SW95_9PEZI</name>
<accession>A0A1V8SW95</accession>
<dbReference type="InterPro" id="IPR028322">
    <property type="entry name" value="PNRC-like_rgn"/>
</dbReference>
<feature type="region of interest" description="Disordered" evidence="1">
    <location>
        <begin position="128"/>
        <end position="165"/>
    </location>
</feature>
<evidence type="ECO:0000313" key="2">
    <source>
        <dbReference type="EMBL" id="OQO03423.1"/>
    </source>
</evidence>
<dbReference type="Pfam" id="PF15365">
    <property type="entry name" value="PNRC"/>
    <property type="match status" value="1"/>
</dbReference>
<feature type="region of interest" description="Disordered" evidence="1">
    <location>
        <begin position="1"/>
        <end position="105"/>
    </location>
</feature>
<evidence type="ECO:0000313" key="3">
    <source>
        <dbReference type="Proteomes" id="UP000192596"/>
    </source>
</evidence>
<gene>
    <name evidence="2" type="ORF">B0A48_10086</name>
</gene>